<keyword evidence="2" id="KW-0812">Transmembrane</keyword>
<dbReference type="InterPro" id="IPR046053">
    <property type="entry name" value="DUF6011"/>
</dbReference>
<accession>A0A1C6SVA2</accession>
<feature type="region of interest" description="Disordered" evidence="1">
    <location>
        <begin position="340"/>
        <end position="368"/>
    </location>
</feature>
<feature type="transmembrane region" description="Helical" evidence="2">
    <location>
        <begin position="12"/>
        <end position="33"/>
    </location>
</feature>
<dbReference type="STRING" id="47866.GA0074694_6217"/>
<evidence type="ECO:0000313" key="4">
    <source>
        <dbReference type="Proteomes" id="UP000198906"/>
    </source>
</evidence>
<proteinExistence type="predicted"/>
<dbReference type="RefSeq" id="WP_091464468.1">
    <property type="nucleotide sequence ID" value="NZ_FMHU01000003.1"/>
</dbReference>
<feature type="transmembrane region" description="Helical" evidence="2">
    <location>
        <begin position="151"/>
        <end position="174"/>
    </location>
</feature>
<evidence type="ECO:0000256" key="1">
    <source>
        <dbReference type="SAM" id="MobiDB-lite"/>
    </source>
</evidence>
<keyword evidence="2" id="KW-0472">Membrane</keyword>
<organism evidence="3 4">
    <name type="scientific">Micromonospora inyonensis</name>
    <dbReference type="NCBI Taxonomy" id="47866"/>
    <lineage>
        <taxon>Bacteria</taxon>
        <taxon>Bacillati</taxon>
        <taxon>Actinomycetota</taxon>
        <taxon>Actinomycetes</taxon>
        <taxon>Micromonosporales</taxon>
        <taxon>Micromonosporaceae</taxon>
        <taxon>Micromonospora</taxon>
    </lineage>
</organism>
<evidence type="ECO:0000256" key="2">
    <source>
        <dbReference type="SAM" id="Phobius"/>
    </source>
</evidence>
<protein>
    <submittedName>
        <fullName evidence="3">Uncharacterized protein</fullName>
    </submittedName>
</protein>
<gene>
    <name evidence="3" type="ORF">GA0074694_6217</name>
</gene>
<reference evidence="4" key="1">
    <citation type="submission" date="2016-06" db="EMBL/GenBank/DDBJ databases">
        <authorList>
            <person name="Varghese N."/>
        </authorList>
    </citation>
    <scope>NUCLEOTIDE SEQUENCE [LARGE SCALE GENOMIC DNA]</scope>
    <source>
        <strain evidence="4">DSM 46123</strain>
    </source>
</reference>
<keyword evidence="4" id="KW-1185">Reference proteome</keyword>
<dbReference type="Pfam" id="PF19474">
    <property type="entry name" value="DUF6011"/>
    <property type="match status" value="1"/>
</dbReference>
<feature type="transmembrane region" description="Helical" evidence="2">
    <location>
        <begin position="54"/>
        <end position="76"/>
    </location>
</feature>
<feature type="transmembrane region" description="Helical" evidence="2">
    <location>
        <begin position="88"/>
        <end position="109"/>
    </location>
</feature>
<dbReference type="AlphaFoldDB" id="A0A1C6SVA2"/>
<dbReference type="Proteomes" id="UP000198906">
    <property type="component" value="Unassembled WGS sequence"/>
</dbReference>
<evidence type="ECO:0000313" key="3">
    <source>
        <dbReference type="EMBL" id="SCL33398.1"/>
    </source>
</evidence>
<sequence>MRAGIVQGVALAAPEVAGLLLVALAPAGIWWWAHRPDRGWPRRTRLGGPTSTRPSLPVGPVLTVAAGVVLIVSALAAAWPGDAGPRTWSLIVVLVLAWLGAAAVCVAVSDRRARTARHRAQRAASTHCIGAVAPSTTSSSRRPTDDRRQHYVVSVLVALSGGGLFAAVMVALAARTRQLDERDQSAQAYRALAALAHRMVSPDRREALRAGAAGIWTAWQPDSPPAIDPPPERASAYVHRLLDVLAGGPLDLSGVWVPADVRGRLRSALAGPDAVRRRGNGRRHGRVPAMAEPTPVWCIDCDRELHTPESRARRVGAGCWRKRKAAARAAAVQAVSATLPGMSGRGGRPGPGQEPIDGLGALVDGSVR</sequence>
<keyword evidence="2" id="KW-1133">Transmembrane helix</keyword>
<dbReference type="EMBL" id="FMHU01000003">
    <property type="protein sequence ID" value="SCL33398.1"/>
    <property type="molecule type" value="Genomic_DNA"/>
</dbReference>
<name>A0A1C6SVA2_9ACTN</name>